<dbReference type="OrthoDB" id="1300531at2759"/>
<dbReference type="InterPro" id="IPR001810">
    <property type="entry name" value="F-box_dom"/>
</dbReference>
<evidence type="ECO:0000313" key="4">
    <source>
        <dbReference type="EMBL" id="KAJ8567358.1"/>
    </source>
</evidence>
<feature type="region of interest" description="Disordered" evidence="1">
    <location>
        <begin position="1"/>
        <end position="20"/>
    </location>
</feature>
<dbReference type="PANTHER" id="PTHR31900:SF32">
    <property type="entry name" value="F-BOX_RNI_FBD-LIKE DOMAIN PROTEIN"/>
    <property type="match status" value="1"/>
</dbReference>
<comment type="caution">
    <text evidence="4">The sequence shown here is derived from an EMBL/GenBank/DDBJ whole genome shotgun (WGS) entry which is preliminary data.</text>
</comment>
<protein>
    <submittedName>
        <fullName evidence="4">Uncharacterized protein</fullName>
    </submittedName>
</protein>
<proteinExistence type="predicted"/>
<dbReference type="SUPFAM" id="SSF81383">
    <property type="entry name" value="F-box domain"/>
    <property type="match status" value="1"/>
</dbReference>
<evidence type="ECO:0000259" key="2">
    <source>
        <dbReference type="Pfam" id="PF00646"/>
    </source>
</evidence>
<dbReference type="InterPro" id="IPR050232">
    <property type="entry name" value="FBL13/AtMIF1-like"/>
</dbReference>
<feature type="domain" description="F-box/LRR-repeat protein 15/At3g58940/PEG3-like LRR" evidence="3">
    <location>
        <begin position="133"/>
        <end position="247"/>
    </location>
</feature>
<sequence length="501" mass="57035">MGDQDQFPSSCGCGDDGGSESQIVESTTNKIETGIDRISELPDSLIVKILSLVPLTDACRTPILSKRWQYLWTFIDNLIFDDSSGYNSRLYWWGDERFILFVDNVLRLLRCSKIKKLCLHSGFKVGLSYGSKIDKWLEIALKKKVEDVDLHVFYSFEGPYTLPQLLCSSSSILLLKCMLCKFSEDCVLNWTSLKSLTLGYLLLKDEIIEQIMSNCPQLEYLKLRNFCGFNRLHITSPKCRRLQLIDHEHPHCGDWGSFETTCCFEIVAPYVQHLEISGNFIDAEVRLGDLSSVVHAELTFEIHERDAIADKTIAKDLLLSVCSANELLTPSWIIEVISRLKKEDVSLPLLECKQLTINSWISKYSIIGIYRLLMSSPCLENLTILPKNDCKYLWAINIDLMEDNYLSLQENIFKCSLQNLKNAKVISNCCSCSSFADTTTIILEFLKFLLERAINLEKLVVEQERRRCKSCNICSTINISKMIENLLASPRASNTTLISLG</sequence>
<dbReference type="InterPro" id="IPR055411">
    <property type="entry name" value="LRR_FXL15/At3g58940/PEG3-like"/>
</dbReference>
<dbReference type="CDD" id="cd22160">
    <property type="entry name" value="F-box_AtFBL13-like"/>
    <property type="match status" value="1"/>
</dbReference>
<dbReference type="Proteomes" id="UP001152561">
    <property type="component" value="Unassembled WGS sequence"/>
</dbReference>
<dbReference type="PANTHER" id="PTHR31900">
    <property type="entry name" value="F-BOX/RNI SUPERFAMILY PROTEIN-RELATED"/>
    <property type="match status" value="1"/>
</dbReference>
<dbReference type="Pfam" id="PF24758">
    <property type="entry name" value="LRR_At5g56370"/>
    <property type="match status" value="1"/>
</dbReference>
<evidence type="ECO:0000313" key="5">
    <source>
        <dbReference type="Proteomes" id="UP001152561"/>
    </source>
</evidence>
<organism evidence="4 5">
    <name type="scientific">Anisodus acutangulus</name>
    <dbReference type="NCBI Taxonomy" id="402998"/>
    <lineage>
        <taxon>Eukaryota</taxon>
        <taxon>Viridiplantae</taxon>
        <taxon>Streptophyta</taxon>
        <taxon>Embryophyta</taxon>
        <taxon>Tracheophyta</taxon>
        <taxon>Spermatophyta</taxon>
        <taxon>Magnoliopsida</taxon>
        <taxon>eudicotyledons</taxon>
        <taxon>Gunneridae</taxon>
        <taxon>Pentapetalae</taxon>
        <taxon>asterids</taxon>
        <taxon>lamiids</taxon>
        <taxon>Solanales</taxon>
        <taxon>Solanaceae</taxon>
        <taxon>Solanoideae</taxon>
        <taxon>Hyoscyameae</taxon>
        <taxon>Anisodus</taxon>
    </lineage>
</organism>
<dbReference type="InterPro" id="IPR032675">
    <property type="entry name" value="LRR_dom_sf"/>
</dbReference>
<keyword evidence="5" id="KW-1185">Reference proteome</keyword>
<dbReference type="InterPro" id="IPR053781">
    <property type="entry name" value="F-box_AtFBL13-like"/>
</dbReference>
<accession>A0A9Q1RM43</accession>
<dbReference type="Gene3D" id="1.20.1280.50">
    <property type="match status" value="1"/>
</dbReference>
<evidence type="ECO:0000256" key="1">
    <source>
        <dbReference type="SAM" id="MobiDB-lite"/>
    </source>
</evidence>
<dbReference type="SUPFAM" id="SSF52047">
    <property type="entry name" value="RNI-like"/>
    <property type="match status" value="1"/>
</dbReference>
<dbReference type="InterPro" id="IPR036047">
    <property type="entry name" value="F-box-like_dom_sf"/>
</dbReference>
<gene>
    <name evidence="4" type="ORF">K7X08_019566</name>
</gene>
<reference evidence="5" key="1">
    <citation type="journal article" date="2023" name="Proc. Natl. Acad. Sci. U.S.A.">
        <title>Genomic and structural basis for evolution of tropane alkaloid biosynthesis.</title>
        <authorList>
            <person name="Wanga Y.-J."/>
            <person name="Taina T."/>
            <person name="Yua J.-Y."/>
            <person name="Lia J."/>
            <person name="Xua B."/>
            <person name="Chenc J."/>
            <person name="D'Auriad J.C."/>
            <person name="Huanga J.-P."/>
            <person name="Huanga S.-X."/>
        </authorList>
    </citation>
    <scope>NUCLEOTIDE SEQUENCE [LARGE SCALE GENOMIC DNA]</scope>
    <source>
        <strain evidence="5">cv. KIB-2019</strain>
    </source>
</reference>
<dbReference type="EMBL" id="JAJAGQ010000003">
    <property type="protein sequence ID" value="KAJ8567358.1"/>
    <property type="molecule type" value="Genomic_DNA"/>
</dbReference>
<feature type="domain" description="F-box" evidence="2">
    <location>
        <begin position="38"/>
        <end position="73"/>
    </location>
</feature>
<dbReference type="AlphaFoldDB" id="A0A9Q1RM43"/>
<evidence type="ECO:0000259" key="3">
    <source>
        <dbReference type="Pfam" id="PF24758"/>
    </source>
</evidence>
<dbReference type="Gene3D" id="3.80.10.10">
    <property type="entry name" value="Ribonuclease Inhibitor"/>
    <property type="match status" value="1"/>
</dbReference>
<name>A0A9Q1RM43_9SOLA</name>
<dbReference type="Pfam" id="PF00646">
    <property type="entry name" value="F-box"/>
    <property type="match status" value="1"/>
</dbReference>